<accession>A0A0L7AL14</accession>
<name>A0A0L7AL14_ECOLX</name>
<dbReference type="InterPro" id="IPR041854">
    <property type="entry name" value="BFD-like_2Fe2S-bd_dom_sf"/>
</dbReference>
<evidence type="ECO:0000313" key="3">
    <source>
        <dbReference type="Proteomes" id="UP000309937"/>
    </source>
</evidence>
<dbReference type="Proteomes" id="UP000309937">
    <property type="component" value="Unassembled WGS sequence"/>
</dbReference>
<dbReference type="PRINTS" id="PR00368">
    <property type="entry name" value="FADPNR"/>
</dbReference>
<comment type="caution">
    <text evidence="2">The sequence shown here is derived from an EMBL/GenBank/DDBJ whole genome shotgun (WGS) entry which is preliminary data.</text>
</comment>
<protein>
    <submittedName>
        <fullName evidence="2">NAD(P)/FAD-dependent oxidoreductase</fullName>
    </submittedName>
</protein>
<dbReference type="Pfam" id="PF07992">
    <property type="entry name" value="Pyr_redox_2"/>
    <property type="match status" value="1"/>
</dbReference>
<dbReference type="RefSeq" id="WP_001194127.1">
    <property type="nucleotide sequence ID" value="NZ_AP027553.1"/>
</dbReference>
<dbReference type="Gene3D" id="3.50.50.60">
    <property type="entry name" value="FAD/NAD(P)-binding domain"/>
    <property type="match status" value="2"/>
</dbReference>
<dbReference type="PIRSF" id="PIRSF037495">
    <property type="entry name" value="Opine_OX_OoxA/HcnB"/>
    <property type="match status" value="1"/>
</dbReference>
<dbReference type="Gene3D" id="1.10.10.1100">
    <property type="entry name" value="BFD-like [2Fe-2S]-binding domain"/>
    <property type="match status" value="1"/>
</dbReference>
<dbReference type="PANTHER" id="PTHR42949:SF3">
    <property type="entry name" value="ANAEROBIC GLYCEROL-3-PHOSPHATE DEHYDROGENASE SUBUNIT B"/>
    <property type="match status" value="1"/>
</dbReference>
<gene>
    <name evidence="2" type="ORF">C9Z68_13595</name>
</gene>
<dbReference type="InterPro" id="IPR036188">
    <property type="entry name" value="FAD/NAD-bd_sf"/>
</dbReference>
<dbReference type="InterPro" id="IPR051691">
    <property type="entry name" value="Metab_Enz_Cyan_OpOx_G3PDH"/>
</dbReference>
<dbReference type="PANTHER" id="PTHR42949">
    <property type="entry name" value="ANAEROBIC GLYCEROL-3-PHOSPHATE DEHYDROGENASE SUBUNIT B"/>
    <property type="match status" value="1"/>
</dbReference>
<evidence type="ECO:0000313" key="2">
    <source>
        <dbReference type="EMBL" id="TJQ14119.1"/>
    </source>
</evidence>
<dbReference type="AlphaFoldDB" id="A0A0L7AL14"/>
<dbReference type="InterPro" id="IPR017224">
    <property type="entry name" value="Opine_Oxase_asu/HCN_bsu"/>
</dbReference>
<proteinExistence type="predicted"/>
<dbReference type="SUPFAM" id="SSF51905">
    <property type="entry name" value="FAD/NAD(P)-binding domain"/>
    <property type="match status" value="1"/>
</dbReference>
<reference evidence="2 3" key="1">
    <citation type="submission" date="2018-12" db="EMBL/GenBank/DDBJ databases">
        <title>Food and Water Safety Consortium.</title>
        <authorList>
            <person name="Tyson S."/>
            <person name="Peterson C.-L."/>
            <person name="Olson A."/>
            <person name="Tyler S."/>
            <person name="Cabral J."/>
            <person name="Lynch T."/>
            <person name="Knox N."/>
            <person name="Van Domselaar G."/>
            <person name="Graham M."/>
        </authorList>
    </citation>
    <scope>NUCLEOTIDE SEQUENCE [LARGE SCALE GENOMIC DNA]</scope>
    <source>
        <strain evidence="2 3">FWSEC0118</strain>
    </source>
</reference>
<dbReference type="EMBL" id="RRGJ01000017">
    <property type="protein sequence ID" value="TJQ14119.1"/>
    <property type="molecule type" value="Genomic_DNA"/>
</dbReference>
<dbReference type="InterPro" id="IPR023753">
    <property type="entry name" value="FAD/NAD-binding_dom"/>
</dbReference>
<evidence type="ECO:0000256" key="1">
    <source>
        <dbReference type="ARBA" id="ARBA00023002"/>
    </source>
</evidence>
<sequence length="421" mass="45537">MQTLQCDILILGAGPAGLSAALAAAKCDKQVIILDDNPLPGGQIWRDGPQSQLPPLARHYRDAVANESRIRVLNGARLIARRSENCVLFETAEDYGTVSWNKLILCCGARELALPFPGWTLPGVSGAGGLQAQMKQGLHMANQKVVIAGSGPLLLAVADTVRRAGGEVVAIVEQAPRAALLRFGFGLWRWPGKLRQLATLFPRRYLSASQVIAAHGDATLRAVTLRHNGREITLPCDKLAIGYGLVPNLEPGLFFSCAISNDAVQVDELQRTSVKNIYAAGECTGFGGSELALIEGEIAGLCAADRAHETKFLQQKRTRWQRFALALHKTFALPESLKRVATPETLLCRCEDIRCGDVEQAQSWLQAKLTTRCGMGACQGRTCAATARWLYGWPLLEPRAPLSPSRSETLIALAQQPPSPH</sequence>
<dbReference type="GO" id="GO:0016491">
    <property type="term" value="F:oxidoreductase activity"/>
    <property type="evidence" value="ECO:0007669"/>
    <property type="project" value="UniProtKB-KW"/>
</dbReference>
<keyword evidence="1" id="KW-0560">Oxidoreductase</keyword>
<organism evidence="2 3">
    <name type="scientific">Escherichia coli</name>
    <dbReference type="NCBI Taxonomy" id="562"/>
    <lineage>
        <taxon>Bacteria</taxon>
        <taxon>Pseudomonadati</taxon>
        <taxon>Pseudomonadota</taxon>
        <taxon>Gammaproteobacteria</taxon>
        <taxon>Enterobacterales</taxon>
        <taxon>Enterobacteriaceae</taxon>
        <taxon>Escherichia</taxon>
    </lineage>
</organism>
<dbReference type="PRINTS" id="PR00469">
    <property type="entry name" value="PNDRDTASEII"/>
</dbReference>